<dbReference type="GO" id="GO:0005525">
    <property type="term" value="F:GTP binding"/>
    <property type="evidence" value="ECO:0007669"/>
    <property type="project" value="UniProtKB-KW"/>
</dbReference>
<protein>
    <submittedName>
        <fullName evidence="10">Interferon-induced very large GTPase 1-like</fullName>
    </submittedName>
</protein>
<evidence type="ECO:0000256" key="3">
    <source>
        <dbReference type="ARBA" id="ARBA00006828"/>
    </source>
</evidence>
<feature type="coiled-coil region" evidence="8">
    <location>
        <begin position="517"/>
        <end position="544"/>
    </location>
</feature>
<dbReference type="InterPro" id="IPR027417">
    <property type="entry name" value="P-loop_NTPase"/>
</dbReference>
<keyword evidence="8" id="KW-0175">Coiled coil</keyword>
<dbReference type="InterPro" id="IPR030383">
    <property type="entry name" value="G_VLIG_dom"/>
</dbReference>
<evidence type="ECO:0000256" key="4">
    <source>
        <dbReference type="ARBA" id="ARBA00022490"/>
    </source>
</evidence>
<feature type="domain" description="VLIG-type G" evidence="9">
    <location>
        <begin position="616"/>
        <end position="857"/>
    </location>
</feature>
<keyword evidence="4" id="KW-0963">Cytoplasm</keyword>
<keyword evidence="7" id="KW-0539">Nucleus</keyword>
<evidence type="ECO:0000313" key="11">
    <source>
        <dbReference type="Proteomes" id="UP000265000"/>
    </source>
</evidence>
<evidence type="ECO:0000313" key="10">
    <source>
        <dbReference type="Ensembl" id="ENSFHEP00000000924.1"/>
    </source>
</evidence>
<dbReference type="Pfam" id="PF25683">
    <property type="entry name" value="URGCP_GTPase"/>
    <property type="match status" value="1"/>
</dbReference>
<evidence type="ECO:0000256" key="7">
    <source>
        <dbReference type="ARBA" id="ARBA00023242"/>
    </source>
</evidence>
<dbReference type="InterPro" id="IPR058641">
    <property type="entry name" value="GVIN1_dom"/>
</dbReference>
<reference evidence="10" key="2">
    <citation type="submission" date="2025-09" db="UniProtKB">
        <authorList>
            <consortium name="Ensembl"/>
        </authorList>
    </citation>
    <scope>IDENTIFICATION</scope>
</reference>
<organism evidence="10 11">
    <name type="scientific">Fundulus heteroclitus</name>
    <name type="common">Killifish</name>
    <name type="synonym">Mummichog</name>
    <dbReference type="NCBI Taxonomy" id="8078"/>
    <lineage>
        <taxon>Eukaryota</taxon>
        <taxon>Metazoa</taxon>
        <taxon>Chordata</taxon>
        <taxon>Craniata</taxon>
        <taxon>Vertebrata</taxon>
        <taxon>Euteleostomi</taxon>
        <taxon>Actinopterygii</taxon>
        <taxon>Neopterygii</taxon>
        <taxon>Teleostei</taxon>
        <taxon>Neoteleostei</taxon>
        <taxon>Acanthomorphata</taxon>
        <taxon>Ovalentaria</taxon>
        <taxon>Atherinomorphae</taxon>
        <taxon>Cyprinodontiformes</taxon>
        <taxon>Fundulidae</taxon>
        <taxon>Fundulus</taxon>
    </lineage>
</organism>
<comment type="similarity">
    <text evidence="3">Belongs to the TRAFAC class dynamin-like GTPase superfamily. Very large inducible GTPase (VLIG) family.</text>
</comment>
<dbReference type="Pfam" id="PF25496">
    <property type="entry name" value="URGCP"/>
    <property type="match status" value="1"/>
</dbReference>
<comment type="subcellular location">
    <subcellularLocation>
        <location evidence="2">Cytoplasm</location>
    </subcellularLocation>
    <subcellularLocation>
        <location evidence="1">Nucleus</location>
    </subcellularLocation>
</comment>
<dbReference type="InterPro" id="IPR057365">
    <property type="entry name" value="URGCP"/>
</dbReference>
<proteinExistence type="inferred from homology"/>
<dbReference type="Gene3D" id="3.40.50.300">
    <property type="entry name" value="P-loop containing nucleotide triphosphate hydrolases"/>
    <property type="match status" value="1"/>
</dbReference>
<evidence type="ECO:0000256" key="1">
    <source>
        <dbReference type="ARBA" id="ARBA00004123"/>
    </source>
</evidence>
<keyword evidence="5" id="KW-0547">Nucleotide-binding</keyword>
<dbReference type="PROSITE" id="PS51717">
    <property type="entry name" value="G_VLIG"/>
    <property type="match status" value="1"/>
</dbReference>
<dbReference type="GO" id="GO:0005737">
    <property type="term" value="C:cytoplasm"/>
    <property type="evidence" value="ECO:0007669"/>
    <property type="project" value="UniProtKB-SubCell"/>
</dbReference>
<evidence type="ECO:0000256" key="2">
    <source>
        <dbReference type="ARBA" id="ARBA00004496"/>
    </source>
</evidence>
<evidence type="ECO:0000256" key="8">
    <source>
        <dbReference type="SAM" id="Coils"/>
    </source>
</evidence>
<evidence type="ECO:0000256" key="5">
    <source>
        <dbReference type="ARBA" id="ARBA00022741"/>
    </source>
</evidence>
<dbReference type="Pfam" id="PF25974">
    <property type="entry name" value="URGCP_9th"/>
    <property type="match status" value="1"/>
</dbReference>
<name>A0A3Q2NPJ4_FUNHE</name>
<keyword evidence="11" id="KW-1185">Reference proteome</keyword>
<evidence type="ECO:0000256" key="6">
    <source>
        <dbReference type="ARBA" id="ARBA00023134"/>
    </source>
</evidence>
<dbReference type="Proteomes" id="UP000265000">
    <property type="component" value="Unplaced"/>
</dbReference>
<dbReference type="GeneTree" id="ENSGT00940000163472"/>
<accession>A0A3Q2NPJ4</accession>
<dbReference type="PANTHER" id="PTHR22796">
    <property type="entry name" value="URG4-RELATED"/>
    <property type="match status" value="1"/>
</dbReference>
<dbReference type="PANTHER" id="PTHR22796:SF6">
    <property type="entry name" value="INTERFERON-INDUCED VERY LARGE GTPASE 1-RELATED"/>
    <property type="match status" value="1"/>
</dbReference>
<reference evidence="10" key="1">
    <citation type="submission" date="2025-08" db="UniProtKB">
        <authorList>
            <consortium name="Ensembl"/>
        </authorList>
    </citation>
    <scope>IDENTIFICATION</scope>
</reference>
<dbReference type="GO" id="GO:0005634">
    <property type="term" value="C:nucleus"/>
    <property type="evidence" value="ECO:0007669"/>
    <property type="project" value="UniProtKB-SubCell"/>
</dbReference>
<keyword evidence="6" id="KW-0342">GTP-binding</keyword>
<dbReference type="STRING" id="8078.ENSFHEP00000000924"/>
<dbReference type="SUPFAM" id="SSF52540">
    <property type="entry name" value="P-loop containing nucleoside triphosphate hydrolases"/>
    <property type="match status" value="1"/>
</dbReference>
<sequence>MKEIETFTRLQLEGEYPRKMSPEDFLQIGPQDVSSPTLDDDISEKDLGHSFIHRLIKLDYRARYIPVKQDSPEITNSKPGPGSDSNDSDENYLDFFLSAGVDSNQPTQNHVHPMDVQMAVFHCSDNFLRQIMITKLSQCQYALPLLVPDPFTSEIECPLWAFRQISKTWKVTKGDSHTTMKSFPICKAETPMICFFRLGSLLRSKSQLMNSLINDRHSTFFHRNCPGSTKARHLLDGVAEITWYCPSGKPNDAFNNCIAFCNLHGDALVIQKQRDILMEKSSINVVMMANLQKDDESWPVMSEILQSKKPLICLLVNDNGAMVEVSKGKYKMGLKERSQADVSDELKKIIQGLLSSEDTSMLKMFQLETMSENPGIKVDENDDLCQSGKAAALKITDLLQQSDVPNIRDHFLPCQGHLWHQWCKTNKDLHRLTGNIENDKSKKEREMIENREKQCSTGCSKLMELFIDRLFKIPLKDNKYFLKWTQILTDALSTDGVSSILQNYDNKWSEVLALKNSPDKSQNLEKKENELEDLSKKLQSATFGLEHIFREMAQIYEAHEAMNGDKGQGDWCKYPDLAARLLISGQPLELLDGDAGHVPLKWISSVLDNVIKTLGDQKVFVLSVLGLQSSGKSTMLNTMFGLQFAVSAGRCTKGAFMQLVKISQEIRKDLKFDYLLVVDTEGLRALELEGTATVHHDNELATFVVGVGNLTLINIFGENPAEMQDVLQIVVQAFMRMEKIRLSPSCVFVHQNVTDVAAAEKNMDGRRRLQENLDQMVKLAAEEEDCNTSCFSEIIKFDIKKDVIYVAQLWEGSPPMAPPNPGYSENIQELKKYILSKASQSDGISLSHLKAHIQDLWEALLNENFVFSFKNTLEIAEYRNLEVEYGNWTWAIRDNLLKVENQLYNRIQNGDLNNLESSSISTETENKVFIQECLPQVLDMFQWKSRFGSKIKEFHEEQVGTIKRKLDGVIQQKQARKKMDDMKKEFEHKLLQKSKDIAQNLKDKVKDEAELEKAFNSDWKIWVQELTKGTKPIEDINLENDLFVILTDLGVEEKIINKYKNVTYKTQKLVAEFNAFLSKLHNPQKASSDERTQIKQMINMVAKESLDTIKKKPVATRGYQTAYLQEMVHLVKDKVATLEAELKCAFTKEFTVDLVLYVFDSVKSWLQESQDSFKKDNDARIYLESKRMHYYNIFKIYCEGSSSVVVLGELISEKLKPSIVEAAYTKTAMALAGEMRCNVPAFNGNRLNLEKHVLSSLTEREDFDEFIKYIQNPRDHVEAFIKAEVQRRISTDYKNKAEKILQKNVNDIYTAVREALSTATQKVKDQRGDIDMWLSELSILLKDQLTFDGSGFKNFSDIKDFTFFSKEAEKKLQRVKQQISSFSVEEMKKSRQTPEKILIDQLCKCCWAKCPFCLAVCTNTLEDHRPDYHSVPFHRSSAVSGMYHSNSNFMSIDFCTSRVASDLTFYPRKDSTKSIPYKRYRDAGPEFASWRIIPDESKLAYWKWFVCRFEKHLERYYGKQFDDVGKIPKAWRNISKKEAIKCLDEICV</sequence>
<evidence type="ECO:0000259" key="9">
    <source>
        <dbReference type="PROSITE" id="PS51717"/>
    </source>
</evidence>
<dbReference type="Ensembl" id="ENSFHET00000014720.1">
    <property type="protein sequence ID" value="ENSFHEP00000000924.1"/>
    <property type="gene ID" value="ENSFHEG00000001676.1"/>
</dbReference>